<accession>A0AAN7VH97</accession>
<protein>
    <submittedName>
        <fullName evidence="2">Uncharacterized protein</fullName>
    </submittedName>
</protein>
<comment type="caution">
    <text evidence="2">The sequence shown here is derived from an EMBL/GenBank/DDBJ whole genome shotgun (WGS) entry which is preliminary data.</text>
</comment>
<evidence type="ECO:0000313" key="2">
    <source>
        <dbReference type="EMBL" id="KAK5647982.1"/>
    </source>
</evidence>
<gene>
    <name evidence="2" type="ORF">RI129_002874</name>
</gene>
<name>A0AAN7VH97_9COLE</name>
<sequence>MVRLRNPNSLELALSYVLEEENFVHYQRQNYNNYNNFKSENSNSNFLRNQNTQSKPNAFQNSSVPNTNSRYDNYKSPFPSQPINIQPNQTIHLEGTFLINKYLVNHKMHFNLPEILYINPLNRCLHHHKI</sequence>
<reference evidence="2 3" key="1">
    <citation type="journal article" date="2024" name="Insects">
        <title>An Improved Chromosome-Level Genome Assembly of the Firefly Pyrocoelia pectoralis.</title>
        <authorList>
            <person name="Fu X."/>
            <person name="Meyer-Rochow V.B."/>
            <person name="Ballantyne L."/>
            <person name="Zhu X."/>
        </authorList>
    </citation>
    <scope>NUCLEOTIDE SEQUENCE [LARGE SCALE GENOMIC DNA]</scope>
    <source>
        <strain evidence="2">XCY_ONT2</strain>
    </source>
</reference>
<proteinExistence type="predicted"/>
<dbReference type="EMBL" id="JAVRBK010000002">
    <property type="protein sequence ID" value="KAK5647982.1"/>
    <property type="molecule type" value="Genomic_DNA"/>
</dbReference>
<keyword evidence="3" id="KW-1185">Reference proteome</keyword>
<dbReference type="Proteomes" id="UP001329430">
    <property type="component" value="Chromosome 2"/>
</dbReference>
<organism evidence="2 3">
    <name type="scientific">Pyrocoelia pectoralis</name>
    <dbReference type="NCBI Taxonomy" id="417401"/>
    <lineage>
        <taxon>Eukaryota</taxon>
        <taxon>Metazoa</taxon>
        <taxon>Ecdysozoa</taxon>
        <taxon>Arthropoda</taxon>
        <taxon>Hexapoda</taxon>
        <taxon>Insecta</taxon>
        <taxon>Pterygota</taxon>
        <taxon>Neoptera</taxon>
        <taxon>Endopterygota</taxon>
        <taxon>Coleoptera</taxon>
        <taxon>Polyphaga</taxon>
        <taxon>Elateriformia</taxon>
        <taxon>Elateroidea</taxon>
        <taxon>Lampyridae</taxon>
        <taxon>Lampyrinae</taxon>
        <taxon>Pyrocoelia</taxon>
    </lineage>
</organism>
<evidence type="ECO:0000313" key="3">
    <source>
        <dbReference type="Proteomes" id="UP001329430"/>
    </source>
</evidence>
<feature type="region of interest" description="Disordered" evidence="1">
    <location>
        <begin position="39"/>
        <end position="77"/>
    </location>
</feature>
<dbReference type="AlphaFoldDB" id="A0AAN7VH97"/>
<feature type="compositionally biased region" description="Polar residues" evidence="1">
    <location>
        <begin position="47"/>
        <end position="71"/>
    </location>
</feature>
<evidence type="ECO:0000256" key="1">
    <source>
        <dbReference type="SAM" id="MobiDB-lite"/>
    </source>
</evidence>